<dbReference type="Proteomes" id="UP001176961">
    <property type="component" value="Unassembled WGS sequence"/>
</dbReference>
<organism evidence="1 2">
    <name type="scientific">Cylicocyclus nassatus</name>
    <name type="common">Nematode worm</name>
    <dbReference type="NCBI Taxonomy" id="53992"/>
    <lineage>
        <taxon>Eukaryota</taxon>
        <taxon>Metazoa</taxon>
        <taxon>Ecdysozoa</taxon>
        <taxon>Nematoda</taxon>
        <taxon>Chromadorea</taxon>
        <taxon>Rhabditida</taxon>
        <taxon>Rhabditina</taxon>
        <taxon>Rhabditomorpha</taxon>
        <taxon>Strongyloidea</taxon>
        <taxon>Strongylidae</taxon>
        <taxon>Cylicocyclus</taxon>
    </lineage>
</organism>
<evidence type="ECO:0000313" key="1">
    <source>
        <dbReference type="EMBL" id="CAJ0596479.1"/>
    </source>
</evidence>
<accession>A0AA36M2I9</accession>
<comment type="caution">
    <text evidence="1">The sequence shown here is derived from an EMBL/GenBank/DDBJ whole genome shotgun (WGS) entry which is preliminary data.</text>
</comment>
<dbReference type="EMBL" id="CATQJL010000163">
    <property type="protein sequence ID" value="CAJ0596479.1"/>
    <property type="molecule type" value="Genomic_DNA"/>
</dbReference>
<evidence type="ECO:0000313" key="2">
    <source>
        <dbReference type="Proteomes" id="UP001176961"/>
    </source>
</evidence>
<name>A0AA36M2I9_CYLNA</name>
<gene>
    <name evidence="1" type="ORF">CYNAS_LOCUS8462</name>
</gene>
<proteinExistence type="predicted"/>
<protein>
    <submittedName>
        <fullName evidence="1">Uncharacterized protein</fullName>
    </submittedName>
</protein>
<dbReference type="AlphaFoldDB" id="A0AA36M2I9"/>
<keyword evidence="2" id="KW-1185">Reference proteome</keyword>
<reference evidence="1" key="1">
    <citation type="submission" date="2023-07" db="EMBL/GenBank/DDBJ databases">
        <authorList>
            <consortium name="CYATHOMIX"/>
        </authorList>
    </citation>
    <scope>NUCLEOTIDE SEQUENCE</scope>
    <source>
        <strain evidence="1">N/A</strain>
    </source>
</reference>
<sequence>MGFLSNAMDAVAPGLSSFGKDGAWFLNGGNLDSYLNGSWGASLNLKNSRKLMEDQFGYNMAMQNDSQEWSAAQAELSRKFDERMSNTAYQRVVKDLRKANINPML</sequence>
<feature type="non-terminal residue" evidence="1">
    <location>
        <position position="105"/>
    </location>
</feature>